<organism evidence="3">
    <name type="scientific">Auxenochlorella protothecoides</name>
    <name type="common">Green microalga</name>
    <name type="synonym">Chlorella protothecoides</name>
    <dbReference type="NCBI Taxonomy" id="3075"/>
    <lineage>
        <taxon>Eukaryota</taxon>
        <taxon>Viridiplantae</taxon>
        <taxon>Chlorophyta</taxon>
        <taxon>core chlorophytes</taxon>
        <taxon>Trebouxiophyceae</taxon>
        <taxon>Chlorellales</taxon>
        <taxon>Chlorellaceae</taxon>
        <taxon>Auxenochlorella</taxon>
    </lineage>
</organism>
<feature type="compositionally biased region" description="Low complexity" evidence="2">
    <location>
        <begin position="1192"/>
        <end position="1217"/>
    </location>
</feature>
<keyword evidence="1" id="KW-0802">TPR repeat</keyword>
<feature type="region of interest" description="Disordered" evidence="2">
    <location>
        <begin position="184"/>
        <end position="226"/>
    </location>
</feature>
<evidence type="ECO:0000256" key="2">
    <source>
        <dbReference type="SAM" id="MobiDB-lite"/>
    </source>
</evidence>
<dbReference type="EMBL" id="GDKF01003842">
    <property type="protein sequence ID" value="JAT74780.1"/>
    <property type="molecule type" value="Transcribed_RNA"/>
</dbReference>
<dbReference type="Gene3D" id="1.25.40.10">
    <property type="entry name" value="Tetratricopeptide repeat domain"/>
    <property type="match status" value="2"/>
</dbReference>
<sequence>RNHPANQALAYALTASCFRRNVHWRSMTATLQPFELRVQHIFSASDRNADSGLDEDEVAWLLRSCNPDSALTEEQIQLIVEEIWASFSDHISSHGLTRDGLRSLYTSGLADIEHDYRLVCDRAADALEAKRALEETPQATPPIPSPLAPSPTPMELLSAQKHLAELARQNSGEAGDLIPSVRAASVTSPSGTPQPAGGAALRGTPPARGTRPHDVARDTGKKAGPGVPVVMHPLAFPGATPWTVSPFPRPASMAATLASNPALPAGEARLATPAAMNSTGPTAAAPGSTWGVSARAALSDSLPATPADEEEESAGDVFAALRTPAPPGMLGMLRPTPRAARRLSATPPPPVLVHLALLDAEDGFDPAPLLAALQESCPEGSRVTVRGLAPAPGGGLVASLAVTLDDVPDAEAALEEAQYLAAVLRLEPGQVLSPDTFGRVVAVGAPPAASGRSPTRHSVAAVTAGPCEVAEAGLGVGAGDGAVGRRGDGSPGEVAATYAPAHLSEDKWDLPGTPMPGHSAASAAASPGPAISPDAFASLPTMVTKAPRPTEGRLRWSEEDEAGAAGVHTPEASPALPTAEPARRARRISVHVPDTSVEAWEAPRVERTGGLFRRREVAVPSRQEEMLASLRSRLPDDAVVEVRGGPGAAVPGDLEVEVSVTLPARPLLESVASSEQPSPGTAAVLEAVTSSLPRGARLLDRERQSAGRARELQLQRAPASLDKVTPQDGTNKQGSVEGGVPAAPPCTPSATGGGAALGATPARSVRGTSAGTAGAGVAVLGEWAHAAAGRAAAAMPAASPGAGRESSGQATAVLEVEQSEGRPVPAVDSAQDSPGDRLAELTRPGQDWSGRTLAEVVEYSRILAAELRRRLADGGANVDDVAAVQAAVDSLPPPPRAAAALEVGQALGAAGRHAEALTSFRAAAAAAPRDPLAHFRAGNACFALAHYVAAATEYRAALSLCAAAGEAERPLAVKVHVNLGITLEASGLLMAACEEYEQATALNANHFRAFKLTGSAKYALGDFDGAKRALKAALRLKRDYADAHCDLGCTYCALDQVENAKQCFRNAVKCDPKHLEAHFNMGNLHRQCKQMESAIQSFNHVLCADPGHWRSLLNKAVVQTCIGDRDEAAFNLKQALRLSGQGGLLQQEIDQLKKMLRQGADWDAISQMMSYISDKAAQVESLGTGAAPTPQSRGLFSRGLGSSRPAGGASPARGASSVTLGARTPRSQLARLGYDVKAVTAAVDVPVLQHLAPLAEVKPGDLVAQAHDGNVASLKQGKQLRLTRAEALLRGVLHATPAAQFQHMMRTLNSRVLAPLDPGRTGHVDLAMLLMVLAALGNGGARGRVMAAFDILSWKKGSAGVTVQDAQAYVATLRRIFSPGHEEGGRRDSGDETSDSPTLDEAGFLAAVTNAESGFAMYEVLPALCHSLA</sequence>
<dbReference type="SMART" id="SM00028">
    <property type="entry name" value="TPR"/>
    <property type="match status" value="7"/>
</dbReference>
<name>A0A1D2A6E6_AUXPR</name>
<protein>
    <submittedName>
        <fullName evidence="3">Uncharacterized protein</fullName>
    </submittedName>
</protein>
<dbReference type="InterPro" id="IPR011990">
    <property type="entry name" value="TPR-like_helical_dom_sf"/>
</dbReference>
<feature type="region of interest" description="Disordered" evidence="2">
    <location>
        <begin position="815"/>
        <end position="844"/>
    </location>
</feature>
<feature type="compositionally biased region" description="Pro residues" evidence="2">
    <location>
        <begin position="139"/>
        <end position="152"/>
    </location>
</feature>
<dbReference type="GO" id="GO:0005886">
    <property type="term" value="C:plasma membrane"/>
    <property type="evidence" value="ECO:0007669"/>
    <property type="project" value="TreeGrafter"/>
</dbReference>
<feature type="region of interest" description="Disordered" evidence="2">
    <location>
        <begin position="546"/>
        <end position="585"/>
    </location>
</feature>
<dbReference type="SUPFAM" id="SSF48452">
    <property type="entry name" value="TPR-like"/>
    <property type="match status" value="2"/>
</dbReference>
<feature type="region of interest" description="Disordered" evidence="2">
    <location>
        <begin position="1182"/>
        <end position="1221"/>
    </location>
</feature>
<feature type="non-terminal residue" evidence="3">
    <location>
        <position position="1"/>
    </location>
</feature>
<feature type="region of interest" description="Disordered" evidence="2">
    <location>
        <begin position="133"/>
        <end position="153"/>
    </location>
</feature>
<dbReference type="PANTHER" id="PTHR45081:SF1">
    <property type="entry name" value="EF HAND FAMILY PROTEIN, PUTATIVE, EXPRESSED-RELATED"/>
    <property type="match status" value="1"/>
</dbReference>
<feature type="compositionally biased region" description="Low complexity" evidence="2">
    <location>
        <begin position="516"/>
        <end position="531"/>
    </location>
</feature>
<feature type="repeat" description="TPR" evidence="1">
    <location>
        <begin position="1041"/>
        <end position="1074"/>
    </location>
</feature>
<accession>A0A1D2A6E6</accession>
<dbReference type="InterPro" id="IPR019734">
    <property type="entry name" value="TPR_rpt"/>
</dbReference>
<gene>
    <name evidence="3" type="ORF">g.44526</name>
</gene>
<dbReference type="Pfam" id="PF13181">
    <property type="entry name" value="TPR_8"/>
    <property type="match status" value="2"/>
</dbReference>
<feature type="region of interest" description="Disordered" evidence="2">
    <location>
        <begin position="702"/>
        <end position="761"/>
    </location>
</feature>
<feature type="compositionally biased region" description="Basic and acidic residues" evidence="2">
    <location>
        <begin position="702"/>
        <end position="713"/>
    </location>
</feature>
<evidence type="ECO:0000313" key="3">
    <source>
        <dbReference type="EMBL" id="JAT74780.1"/>
    </source>
</evidence>
<proteinExistence type="predicted"/>
<feature type="compositionally biased region" description="Basic and acidic residues" evidence="2">
    <location>
        <begin position="548"/>
        <end position="557"/>
    </location>
</feature>
<feature type="repeat" description="TPR" evidence="1">
    <location>
        <begin position="1075"/>
        <end position="1108"/>
    </location>
</feature>
<dbReference type="PANTHER" id="PTHR45081">
    <property type="entry name" value="EF HAND FAMILY PROTEIN, PUTATIVE, EXPRESSED-RELATED"/>
    <property type="match status" value="1"/>
</dbReference>
<reference evidence="3" key="1">
    <citation type="submission" date="2015-08" db="EMBL/GenBank/DDBJ databases">
        <authorList>
            <person name="Babu N.S."/>
            <person name="Beckwith C.J."/>
            <person name="Beseler K.G."/>
            <person name="Brison A."/>
            <person name="Carone J.V."/>
            <person name="Caskin T.P."/>
            <person name="Diamond M."/>
            <person name="Durham M.E."/>
            <person name="Foxe J.M."/>
            <person name="Go M."/>
            <person name="Henderson B.A."/>
            <person name="Jones I.B."/>
            <person name="McGettigan J.A."/>
            <person name="Micheletti S.J."/>
            <person name="Nasrallah M.E."/>
            <person name="Ortiz D."/>
            <person name="Piller C.R."/>
            <person name="Privatt S.R."/>
            <person name="Schneider S.L."/>
            <person name="Sharp S."/>
            <person name="Smith T.C."/>
            <person name="Stanton J.D."/>
            <person name="Ullery H.E."/>
            <person name="Wilson R.J."/>
            <person name="Serrano M.G."/>
            <person name="Buck G."/>
            <person name="Lee V."/>
            <person name="Wang Y."/>
            <person name="Carvalho R."/>
            <person name="Voegtly L."/>
            <person name="Shi R."/>
            <person name="Duckworth R."/>
            <person name="Johnson A."/>
            <person name="Loviza R."/>
            <person name="Walstead R."/>
            <person name="Shah Z."/>
            <person name="Kiflezghi M."/>
            <person name="Wade K."/>
            <person name="Ball S.L."/>
            <person name="Bradley K.W."/>
            <person name="Asai D.J."/>
            <person name="Bowman C.A."/>
            <person name="Russell D.A."/>
            <person name="Pope W.H."/>
            <person name="Jacobs-Sera D."/>
            <person name="Hendrix R.W."/>
            <person name="Hatfull G.F."/>
        </authorList>
    </citation>
    <scope>NUCLEOTIDE SEQUENCE</scope>
</reference>
<dbReference type="Gene3D" id="1.10.238.10">
    <property type="entry name" value="EF-hand"/>
    <property type="match status" value="1"/>
</dbReference>
<dbReference type="PROSITE" id="PS50005">
    <property type="entry name" value="TPR"/>
    <property type="match status" value="2"/>
</dbReference>
<evidence type="ECO:0000256" key="1">
    <source>
        <dbReference type="PROSITE-ProRule" id="PRU00339"/>
    </source>
</evidence>
<feature type="region of interest" description="Disordered" evidence="2">
    <location>
        <begin position="509"/>
        <end position="531"/>
    </location>
</feature>
<feature type="compositionally biased region" description="Basic and acidic residues" evidence="2">
    <location>
        <begin position="211"/>
        <end position="221"/>
    </location>
</feature>